<keyword evidence="2" id="KW-1185">Reference proteome</keyword>
<dbReference type="Proteomes" id="UP000308600">
    <property type="component" value="Unassembled WGS sequence"/>
</dbReference>
<accession>A0ACD3AGX5</accession>
<evidence type="ECO:0000313" key="1">
    <source>
        <dbReference type="EMBL" id="TFK65153.1"/>
    </source>
</evidence>
<name>A0ACD3AGX5_9AGAR</name>
<proteinExistence type="predicted"/>
<evidence type="ECO:0000313" key="2">
    <source>
        <dbReference type="Proteomes" id="UP000308600"/>
    </source>
</evidence>
<protein>
    <submittedName>
        <fullName evidence="1">Uncharacterized protein</fullName>
    </submittedName>
</protein>
<reference evidence="1 2" key="1">
    <citation type="journal article" date="2019" name="Nat. Ecol. Evol.">
        <title>Megaphylogeny resolves global patterns of mushroom evolution.</title>
        <authorList>
            <person name="Varga T."/>
            <person name="Krizsan K."/>
            <person name="Foldi C."/>
            <person name="Dima B."/>
            <person name="Sanchez-Garcia M."/>
            <person name="Sanchez-Ramirez S."/>
            <person name="Szollosi G.J."/>
            <person name="Szarkandi J.G."/>
            <person name="Papp V."/>
            <person name="Albert L."/>
            <person name="Andreopoulos W."/>
            <person name="Angelini C."/>
            <person name="Antonin V."/>
            <person name="Barry K.W."/>
            <person name="Bougher N.L."/>
            <person name="Buchanan P."/>
            <person name="Buyck B."/>
            <person name="Bense V."/>
            <person name="Catcheside P."/>
            <person name="Chovatia M."/>
            <person name="Cooper J."/>
            <person name="Damon W."/>
            <person name="Desjardin D."/>
            <person name="Finy P."/>
            <person name="Geml J."/>
            <person name="Haridas S."/>
            <person name="Hughes K."/>
            <person name="Justo A."/>
            <person name="Karasinski D."/>
            <person name="Kautmanova I."/>
            <person name="Kiss B."/>
            <person name="Kocsube S."/>
            <person name="Kotiranta H."/>
            <person name="LaButti K.M."/>
            <person name="Lechner B.E."/>
            <person name="Liimatainen K."/>
            <person name="Lipzen A."/>
            <person name="Lukacs Z."/>
            <person name="Mihaltcheva S."/>
            <person name="Morgado L.N."/>
            <person name="Niskanen T."/>
            <person name="Noordeloos M.E."/>
            <person name="Ohm R.A."/>
            <person name="Ortiz-Santana B."/>
            <person name="Ovrebo C."/>
            <person name="Racz N."/>
            <person name="Riley R."/>
            <person name="Savchenko A."/>
            <person name="Shiryaev A."/>
            <person name="Soop K."/>
            <person name="Spirin V."/>
            <person name="Szebenyi C."/>
            <person name="Tomsovsky M."/>
            <person name="Tulloss R.E."/>
            <person name="Uehling J."/>
            <person name="Grigoriev I.V."/>
            <person name="Vagvolgyi C."/>
            <person name="Papp T."/>
            <person name="Martin F.M."/>
            <person name="Miettinen O."/>
            <person name="Hibbett D.S."/>
            <person name="Nagy L.G."/>
        </authorList>
    </citation>
    <scope>NUCLEOTIDE SEQUENCE [LARGE SCALE GENOMIC DNA]</scope>
    <source>
        <strain evidence="1 2">NL-1719</strain>
    </source>
</reference>
<gene>
    <name evidence="1" type="ORF">BDN72DRAFT_801433</name>
</gene>
<dbReference type="EMBL" id="ML208446">
    <property type="protein sequence ID" value="TFK65153.1"/>
    <property type="molecule type" value="Genomic_DNA"/>
</dbReference>
<sequence>MSISWVCRKWRDVSLDWPRLWSHIDFDHPEGIEQFLTRSNDIRFSLSFWVLLDDAVGDIFNHTERFRSFSHGPHTPATPGGTIAATDYLDLDKYWLTPSPNLKKLSLTQARLPQALSIDSPPLREISLTNCLIDLNIGIFSDHLTTLSIVRPADAFNVFPFLDVLEETPALKYLSLVNGFQAERLPFPAHLDVELPLLETITLQDCSMGPIEELLNHLILPGDTRGRFRFDFDDSSDNGSTILVPFRAARTEPPPLVWMHVERYGTFFSIDAAEESSSCEQETHLVTHASRNPSPLDFPLDLDLTSLTTFHLTHFDNYNDNYDKTTIKPSHWRRLDLPNLQRIHMEGDAAFYFLEYLAGEGKVGQFGYKELLPPSWPTSHSDSEFIARLEWDLHPVPFRNEKEKPIELVFKCLRELTLEFSPREDEDFPYGRIDNHHIITDLMVRKALGFGLTRLEYHGWPISKETLKKLQGVVEEVEKGD</sequence>
<organism evidence="1 2">
    <name type="scientific">Pluteus cervinus</name>
    <dbReference type="NCBI Taxonomy" id="181527"/>
    <lineage>
        <taxon>Eukaryota</taxon>
        <taxon>Fungi</taxon>
        <taxon>Dikarya</taxon>
        <taxon>Basidiomycota</taxon>
        <taxon>Agaricomycotina</taxon>
        <taxon>Agaricomycetes</taxon>
        <taxon>Agaricomycetidae</taxon>
        <taxon>Agaricales</taxon>
        <taxon>Pluteineae</taxon>
        <taxon>Pluteaceae</taxon>
        <taxon>Pluteus</taxon>
    </lineage>
</organism>